<accession>A0A226E2N1</accession>
<dbReference type="Gene3D" id="3.40.525.10">
    <property type="entry name" value="CRAL-TRIO lipid binding domain"/>
    <property type="match status" value="1"/>
</dbReference>
<protein>
    <submittedName>
        <fullName evidence="3">Patellin-4</fullName>
    </submittedName>
</protein>
<dbReference type="EMBL" id="LNIX01000007">
    <property type="protein sequence ID" value="OXA51833.1"/>
    <property type="molecule type" value="Genomic_DNA"/>
</dbReference>
<evidence type="ECO:0000313" key="4">
    <source>
        <dbReference type="Proteomes" id="UP000198287"/>
    </source>
</evidence>
<dbReference type="AlphaFoldDB" id="A0A226E2N1"/>
<comment type="caution">
    <text evidence="3">The sequence shown here is derived from an EMBL/GenBank/DDBJ whole genome shotgun (WGS) entry which is preliminary data.</text>
</comment>
<dbReference type="GO" id="GO:0005737">
    <property type="term" value="C:cytoplasm"/>
    <property type="evidence" value="ECO:0007669"/>
    <property type="project" value="TreeGrafter"/>
</dbReference>
<reference evidence="3 4" key="1">
    <citation type="submission" date="2015-12" db="EMBL/GenBank/DDBJ databases">
        <title>The genome of Folsomia candida.</title>
        <authorList>
            <person name="Faddeeva A."/>
            <person name="Derks M.F."/>
            <person name="Anvar Y."/>
            <person name="Smit S."/>
            <person name="Van Straalen N."/>
            <person name="Roelofs D."/>
        </authorList>
    </citation>
    <scope>NUCLEOTIDE SEQUENCE [LARGE SCALE GENOMIC DNA]</scope>
    <source>
        <strain evidence="3 4">VU population</strain>
        <tissue evidence="3">Whole body</tissue>
    </source>
</reference>
<dbReference type="SUPFAM" id="SSF52087">
    <property type="entry name" value="CRAL/TRIO domain"/>
    <property type="match status" value="1"/>
</dbReference>
<dbReference type="InterPro" id="IPR001251">
    <property type="entry name" value="CRAL-TRIO_dom"/>
</dbReference>
<feature type="chain" id="PRO_5012488751" evidence="1">
    <location>
        <begin position="22"/>
        <end position="282"/>
    </location>
</feature>
<dbReference type="Pfam" id="PF00650">
    <property type="entry name" value="CRAL_TRIO"/>
    <property type="match status" value="1"/>
</dbReference>
<keyword evidence="1" id="KW-0732">Signal</keyword>
<feature type="domain" description="CRAL-TRIO" evidence="2">
    <location>
        <begin position="107"/>
        <end position="282"/>
    </location>
</feature>
<proteinExistence type="predicted"/>
<dbReference type="InterPro" id="IPR036865">
    <property type="entry name" value="CRAL-TRIO_dom_sf"/>
</dbReference>
<dbReference type="PANTHER" id="PTHR23324">
    <property type="entry name" value="SEC14 RELATED PROTEIN"/>
    <property type="match status" value="1"/>
</dbReference>
<dbReference type="PROSITE" id="PS50191">
    <property type="entry name" value="CRAL_TRIO"/>
    <property type="match status" value="1"/>
</dbReference>
<dbReference type="InterPro" id="IPR036273">
    <property type="entry name" value="CRAL/TRIO_N_dom_sf"/>
</dbReference>
<evidence type="ECO:0000259" key="2">
    <source>
        <dbReference type="PROSITE" id="PS50191"/>
    </source>
</evidence>
<dbReference type="SUPFAM" id="SSF46938">
    <property type="entry name" value="CRAL/TRIO N-terminal domain"/>
    <property type="match status" value="1"/>
</dbReference>
<dbReference type="OrthoDB" id="75724at2759"/>
<name>A0A226E2N1_FOLCA</name>
<evidence type="ECO:0000313" key="3">
    <source>
        <dbReference type="EMBL" id="OXA51833.1"/>
    </source>
</evidence>
<sequence>MLKISYFWAVFLTLALKTTLTQVSGEASTEKEINFEDISLTSPQRIYFNKFKAQVINDFPEAYMRKDMYLIKWLQATDYKVDNAVEKIRKMISWRAEYKMDQIMKEDFSDLERQFPIRMDAVDYVGRPVGTADIAEWDVRKVVLMGNKDKGIRFVFRMAEVGVLRVMEQHEQHPNVSSGIIIMNLDGFNSKQHGCPECIPICRNLIVALESYFPFMIHRFIGINTPMSFYSVFSLFAPLMKKHVRNVIKIYGPDKRQWKPAILSLISPDQIEQQFGGTRIYN</sequence>
<dbReference type="OMA" id="IGINTPM"/>
<evidence type="ECO:0000256" key="1">
    <source>
        <dbReference type="SAM" id="SignalP"/>
    </source>
</evidence>
<dbReference type="Proteomes" id="UP000198287">
    <property type="component" value="Unassembled WGS sequence"/>
</dbReference>
<gene>
    <name evidence="3" type="ORF">Fcan01_13235</name>
</gene>
<feature type="signal peptide" evidence="1">
    <location>
        <begin position="1"/>
        <end position="21"/>
    </location>
</feature>
<dbReference type="PANTHER" id="PTHR23324:SF83">
    <property type="entry name" value="SEC14-LIKE PROTEIN 2"/>
    <property type="match status" value="1"/>
</dbReference>
<keyword evidence="4" id="KW-1185">Reference proteome</keyword>
<dbReference type="SMART" id="SM00516">
    <property type="entry name" value="SEC14"/>
    <property type="match status" value="1"/>
</dbReference>
<dbReference type="InterPro" id="IPR051064">
    <property type="entry name" value="SEC14/CRAL-TRIO_domain"/>
</dbReference>
<dbReference type="CDD" id="cd00170">
    <property type="entry name" value="SEC14"/>
    <property type="match status" value="1"/>
</dbReference>
<organism evidence="3 4">
    <name type="scientific">Folsomia candida</name>
    <name type="common">Springtail</name>
    <dbReference type="NCBI Taxonomy" id="158441"/>
    <lineage>
        <taxon>Eukaryota</taxon>
        <taxon>Metazoa</taxon>
        <taxon>Ecdysozoa</taxon>
        <taxon>Arthropoda</taxon>
        <taxon>Hexapoda</taxon>
        <taxon>Collembola</taxon>
        <taxon>Entomobryomorpha</taxon>
        <taxon>Isotomoidea</taxon>
        <taxon>Isotomidae</taxon>
        <taxon>Proisotominae</taxon>
        <taxon>Folsomia</taxon>
    </lineage>
</organism>